<proteinExistence type="predicted"/>
<gene>
    <name evidence="2" type="ORF">METZ01_LOCUS426365</name>
</gene>
<evidence type="ECO:0000256" key="1">
    <source>
        <dbReference type="SAM" id="MobiDB-lite"/>
    </source>
</evidence>
<dbReference type="Gene3D" id="3.40.50.410">
    <property type="entry name" value="von Willebrand factor, type A domain"/>
    <property type="match status" value="1"/>
</dbReference>
<protein>
    <recommendedName>
        <fullName evidence="3">VWFA domain-containing protein</fullName>
    </recommendedName>
</protein>
<feature type="compositionally biased region" description="Polar residues" evidence="1">
    <location>
        <begin position="164"/>
        <end position="175"/>
    </location>
</feature>
<feature type="non-terminal residue" evidence="2">
    <location>
        <position position="1"/>
    </location>
</feature>
<dbReference type="InterPro" id="IPR036465">
    <property type="entry name" value="vWFA_dom_sf"/>
</dbReference>
<sequence length="194" mass="20681">SKKEATIDACNEYIGGQQSNGLGDDTLFTLGVFNTNVGMERIVDGVPMDQAPRIEHEHYRPDGATPLYDAIGQAMDLLEPYEGQVLFIIQTDGEENSSQHVTRKDVLRRVAEKTAAGWQFIYLGCDIDAMGRGGDLGIAAGNTMSYDAATTGAAFRDLGDSTRTYRARGSTSSPSFFGAPRTGADDGSDGPNSG</sequence>
<dbReference type="SUPFAM" id="SSF53300">
    <property type="entry name" value="vWA-like"/>
    <property type="match status" value="1"/>
</dbReference>
<organism evidence="2">
    <name type="scientific">marine metagenome</name>
    <dbReference type="NCBI Taxonomy" id="408172"/>
    <lineage>
        <taxon>unclassified sequences</taxon>
        <taxon>metagenomes</taxon>
        <taxon>ecological metagenomes</taxon>
    </lineage>
</organism>
<evidence type="ECO:0000313" key="2">
    <source>
        <dbReference type="EMBL" id="SVD73511.1"/>
    </source>
</evidence>
<accession>A0A382XST1</accession>
<feature type="region of interest" description="Disordered" evidence="1">
    <location>
        <begin position="164"/>
        <end position="194"/>
    </location>
</feature>
<evidence type="ECO:0008006" key="3">
    <source>
        <dbReference type="Google" id="ProtNLM"/>
    </source>
</evidence>
<dbReference type="EMBL" id="UINC01169797">
    <property type="protein sequence ID" value="SVD73511.1"/>
    <property type="molecule type" value="Genomic_DNA"/>
</dbReference>
<dbReference type="AlphaFoldDB" id="A0A382XST1"/>
<name>A0A382XST1_9ZZZZ</name>
<reference evidence="2" key="1">
    <citation type="submission" date="2018-05" db="EMBL/GenBank/DDBJ databases">
        <authorList>
            <person name="Lanie J.A."/>
            <person name="Ng W.-L."/>
            <person name="Kazmierczak K.M."/>
            <person name="Andrzejewski T.M."/>
            <person name="Davidsen T.M."/>
            <person name="Wayne K.J."/>
            <person name="Tettelin H."/>
            <person name="Glass J.I."/>
            <person name="Rusch D."/>
            <person name="Podicherti R."/>
            <person name="Tsui H.-C.T."/>
            <person name="Winkler M.E."/>
        </authorList>
    </citation>
    <scope>NUCLEOTIDE SEQUENCE</scope>
</reference>